<proteinExistence type="predicted"/>
<name>A0ACB0KXG4_TRIPR</name>
<keyword evidence="2" id="KW-1185">Reference proteome</keyword>
<accession>A0ACB0KXG4</accession>
<organism evidence="1 2">
    <name type="scientific">Trifolium pratense</name>
    <name type="common">Red clover</name>
    <dbReference type="NCBI Taxonomy" id="57577"/>
    <lineage>
        <taxon>Eukaryota</taxon>
        <taxon>Viridiplantae</taxon>
        <taxon>Streptophyta</taxon>
        <taxon>Embryophyta</taxon>
        <taxon>Tracheophyta</taxon>
        <taxon>Spermatophyta</taxon>
        <taxon>Magnoliopsida</taxon>
        <taxon>eudicotyledons</taxon>
        <taxon>Gunneridae</taxon>
        <taxon>Pentapetalae</taxon>
        <taxon>rosids</taxon>
        <taxon>fabids</taxon>
        <taxon>Fabales</taxon>
        <taxon>Fabaceae</taxon>
        <taxon>Papilionoideae</taxon>
        <taxon>50 kb inversion clade</taxon>
        <taxon>NPAAA clade</taxon>
        <taxon>Hologalegina</taxon>
        <taxon>IRL clade</taxon>
        <taxon>Trifolieae</taxon>
        <taxon>Trifolium</taxon>
    </lineage>
</organism>
<comment type="caution">
    <text evidence="1">The sequence shown here is derived from an EMBL/GenBank/DDBJ whole genome shotgun (WGS) entry which is preliminary data.</text>
</comment>
<protein>
    <submittedName>
        <fullName evidence="1">Uncharacterized protein</fullName>
    </submittedName>
</protein>
<gene>
    <name evidence="1" type="ORF">MILVUS5_LOCUS26815</name>
</gene>
<evidence type="ECO:0000313" key="2">
    <source>
        <dbReference type="Proteomes" id="UP001177021"/>
    </source>
</evidence>
<dbReference type="Proteomes" id="UP001177021">
    <property type="component" value="Unassembled WGS sequence"/>
</dbReference>
<reference evidence="1" key="1">
    <citation type="submission" date="2023-10" db="EMBL/GenBank/DDBJ databases">
        <authorList>
            <person name="Rodriguez Cubillos JULIANA M."/>
            <person name="De Vega J."/>
        </authorList>
    </citation>
    <scope>NUCLEOTIDE SEQUENCE</scope>
</reference>
<dbReference type="EMBL" id="CASHSV030000311">
    <property type="protein sequence ID" value="CAJ2660991.1"/>
    <property type="molecule type" value="Genomic_DNA"/>
</dbReference>
<evidence type="ECO:0000313" key="1">
    <source>
        <dbReference type="EMBL" id="CAJ2660991.1"/>
    </source>
</evidence>
<sequence length="113" mass="12976">MLVRISVSSSFFFFFSKTNPYQVSRFHVSTRNNAPKNISQLQLNKHIDQFQDKKKFGLSLTKIEGSAYTKTVELGQFTLAIGLSSQTKERVFRVFSFKNRSNSTSSLQRSSYC</sequence>